<evidence type="ECO:0000313" key="13">
    <source>
        <dbReference type="Proteomes" id="UP000054558"/>
    </source>
</evidence>
<evidence type="ECO:0000256" key="10">
    <source>
        <dbReference type="SAM" id="Phobius"/>
    </source>
</evidence>
<dbReference type="PANTHER" id="PTHR13466">
    <property type="entry name" value="TEX2 PROTEIN-RELATED"/>
    <property type="match status" value="1"/>
</dbReference>
<keyword evidence="8 10" id="KW-0472">Membrane</keyword>
<keyword evidence="5 10" id="KW-1133">Transmembrane helix</keyword>
<dbReference type="InterPro" id="IPR057080">
    <property type="entry name" value="PH_SMPa"/>
</dbReference>
<feature type="compositionally biased region" description="Basic and acidic residues" evidence="9">
    <location>
        <begin position="1196"/>
        <end position="1207"/>
    </location>
</feature>
<evidence type="ECO:0000256" key="3">
    <source>
        <dbReference type="ARBA" id="ARBA00022692"/>
    </source>
</evidence>
<feature type="region of interest" description="Disordered" evidence="9">
    <location>
        <begin position="789"/>
        <end position="827"/>
    </location>
</feature>
<dbReference type="EMBL" id="DF237924">
    <property type="protein sequence ID" value="GAQ92313.1"/>
    <property type="molecule type" value="Genomic_DNA"/>
</dbReference>
<feature type="domain" description="SMP-LTD" evidence="11">
    <location>
        <begin position="481"/>
        <end position="754"/>
    </location>
</feature>
<dbReference type="InterPro" id="IPR031468">
    <property type="entry name" value="SMP_LBD"/>
</dbReference>
<feature type="compositionally biased region" description="Low complexity" evidence="9">
    <location>
        <begin position="319"/>
        <end position="328"/>
    </location>
</feature>
<evidence type="ECO:0000313" key="12">
    <source>
        <dbReference type="EMBL" id="GAQ92313.1"/>
    </source>
</evidence>
<evidence type="ECO:0000256" key="8">
    <source>
        <dbReference type="ARBA" id="ARBA00023136"/>
    </source>
</evidence>
<feature type="transmembrane region" description="Helical" evidence="10">
    <location>
        <begin position="47"/>
        <end position="64"/>
    </location>
</feature>
<dbReference type="GO" id="GO:0006869">
    <property type="term" value="P:lipid transport"/>
    <property type="evidence" value="ECO:0007669"/>
    <property type="project" value="UniProtKB-KW"/>
</dbReference>
<keyword evidence="4" id="KW-0256">Endoplasmic reticulum</keyword>
<feature type="compositionally biased region" description="Basic and acidic residues" evidence="9">
    <location>
        <begin position="345"/>
        <end position="360"/>
    </location>
</feature>
<keyword evidence="2" id="KW-0813">Transport</keyword>
<dbReference type="SMART" id="SM00233">
    <property type="entry name" value="PH"/>
    <property type="match status" value="1"/>
</dbReference>
<evidence type="ECO:0000256" key="6">
    <source>
        <dbReference type="ARBA" id="ARBA00023055"/>
    </source>
</evidence>
<feature type="compositionally biased region" description="Gly residues" evidence="9">
    <location>
        <begin position="801"/>
        <end position="810"/>
    </location>
</feature>
<feature type="region of interest" description="Disordered" evidence="9">
    <location>
        <begin position="16"/>
        <end position="37"/>
    </location>
</feature>
<feature type="compositionally biased region" description="Basic and acidic residues" evidence="9">
    <location>
        <begin position="983"/>
        <end position="994"/>
    </location>
</feature>
<dbReference type="GO" id="GO:0008289">
    <property type="term" value="F:lipid binding"/>
    <property type="evidence" value="ECO:0000318"/>
    <property type="project" value="GO_Central"/>
</dbReference>
<dbReference type="PANTHER" id="PTHR13466:SF0">
    <property type="entry name" value="SMP-LTD DOMAIN-CONTAINING PROTEIN"/>
    <property type="match status" value="1"/>
</dbReference>
<dbReference type="OrthoDB" id="26740at2759"/>
<keyword evidence="3 10" id="KW-0812">Transmembrane</keyword>
<feature type="region of interest" description="Disordered" evidence="9">
    <location>
        <begin position="1257"/>
        <end position="1280"/>
    </location>
</feature>
<dbReference type="AlphaFoldDB" id="A0A1Y1INT3"/>
<proteinExistence type="predicted"/>
<feature type="region of interest" description="Disordered" evidence="9">
    <location>
        <begin position="1055"/>
        <end position="1228"/>
    </location>
</feature>
<keyword evidence="7" id="KW-0446">Lipid-binding</keyword>
<name>A0A1Y1INT3_KLENI</name>
<evidence type="ECO:0000256" key="7">
    <source>
        <dbReference type="ARBA" id="ARBA00023121"/>
    </source>
</evidence>
<feature type="compositionally biased region" description="Pro residues" evidence="9">
    <location>
        <begin position="865"/>
        <end position="874"/>
    </location>
</feature>
<feature type="compositionally biased region" description="Polar residues" evidence="9">
    <location>
        <begin position="852"/>
        <end position="861"/>
    </location>
</feature>
<accession>A0A1Y1INT3</accession>
<dbReference type="Proteomes" id="UP000054558">
    <property type="component" value="Unassembled WGS sequence"/>
</dbReference>
<feature type="region of interest" description="Disordered" evidence="9">
    <location>
        <begin position="317"/>
        <end position="453"/>
    </location>
</feature>
<sequence length="1280" mass="133641">MEGAAEQVLTDEVHTDSVPAYDSGHQTTSALAEAPSATNESRNAGDLHWLLAAVGAILACLLGLRFNAPGFLAGLISGLALVILGQVAAVWFFWEKVRAKREGSIEEVGEELLTPKEDGSASPLERQASVSNEGCVWIAAKPSPSEWLKTSQRGGKGALAPPGWAPQKRQAKLHFNMLMLGGPDGKKTIIKLDGCDVRAVSANGAPERKWSKKFPISIKHPERTLFSNSGELLLYCATGFEKESWCSSLRYAARLHAPEKPSTHKMRDDYATFTELVRQMAEGGEEWLASDPHGKEVGNTSSIGKWRAKLKRRSKGRFASWGSAEEAAAGGGVLSPGARPTSPPRKGESDTEDSPKREGQESGPKSGPASRVRSLLGGRKLNFRKKRDAPPDAGERSRGSSMGDSVLSEDDVSDTGGLLSGDEFSGGEDSGRKGSVVGDVLSTGGGEEGEDAIDGKVLGDNIIRFGKKAGAGRPEEHAGGHDGGMRFCNVMFSRFFFDMARNTQVAEMIKNRIERKLARVETPTFMGSLKCTHFDLGTKPPLARAMRVLPSSQTLAGVSVEVDFEYRGSAKLTFETRLDMRAYANTGLFKNLSDKPGSIPEKAEELVESAELVAAGLASKGLETGGEALEALGGAGKAPGRRLKGNFHSAMTGVLARLKPVVQHVTEQVSMVPLTLTVTVLGLEGTARLRLGPPPTDRLWFGFSEMPDLELESRPSVGQLNITRNPLAAWMVERLRNLLRDSLVFPQSEDITIPYMMTDPDELYQGDPPPAWKRSASDLATPVAASLAKPASPGAFSAPGGTNGAPGGVVGNPPKAGVAQSPGSSGVAGPLVMSPAPLLSPVPFGGFPKSPANATAESSNVGPAVPSPTRPKPSPAASSRVLANAKAETAGQSLTEKREGDEFTSRTSAASGQPSVAAPTVAPLTPLAGTTSWSITPPAQPPGREGLTREPGPYEAKETTGREHPSGVGLGETGSAPTETEVVQEKRAGTDGMERGGIAKQTEGQSMAGLENLHGFVGLEGRSDEAGVQPNGSIGSASVRSPAIAGPLAAIGEESATSVNGGLEAGREAASPTGEDELAQSGKVGDAGNVREGEKNSTSDGGAAGSGTGPPARDPFPPVVEEPTSRAVGHSPPTDPSDPWDLVARPAAPFPKPAVPHAFRNGPPEQPRSSSLVGGALSPTHKARTELSLVPVPPKSRADGGLDEREGPFGSERSAGSVDSGADVADGAMGNRKALVLDYGKKIGASFRERGRKYLEKGRLGSLLNRADGGGVDGQPQQRS</sequence>
<dbReference type="STRING" id="105231.A0A1Y1INT3"/>
<gene>
    <name evidence="12" type="ORF">KFL_009750040</name>
</gene>
<keyword evidence="6" id="KW-0445">Lipid transport</keyword>
<dbReference type="Pfam" id="PF23065">
    <property type="entry name" value="PH_SMPa"/>
    <property type="match status" value="1"/>
</dbReference>
<feature type="compositionally biased region" description="Polar residues" evidence="9">
    <location>
        <begin position="1030"/>
        <end position="1039"/>
    </location>
</feature>
<feature type="compositionally biased region" description="Polar residues" evidence="9">
    <location>
        <begin position="24"/>
        <end position="37"/>
    </location>
</feature>
<dbReference type="GO" id="GO:0005789">
    <property type="term" value="C:endoplasmic reticulum membrane"/>
    <property type="evidence" value="ECO:0007669"/>
    <property type="project" value="UniProtKB-SubCell"/>
</dbReference>
<evidence type="ECO:0000256" key="4">
    <source>
        <dbReference type="ARBA" id="ARBA00022824"/>
    </source>
</evidence>
<protein>
    <recommendedName>
        <fullName evidence="11">SMP-LTD domain-containing protein</fullName>
    </recommendedName>
</protein>
<evidence type="ECO:0000256" key="5">
    <source>
        <dbReference type="ARBA" id="ARBA00022989"/>
    </source>
</evidence>
<evidence type="ECO:0000256" key="9">
    <source>
        <dbReference type="SAM" id="MobiDB-lite"/>
    </source>
</evidence>
<keyword evidence="13" id="KW-1185">Reference proteome</keyword>
<feature type="compositionally biased region" description="Basic and acidic residues" evidence="9">
    <location>
        <begin position="895"/>
        <end position="904"/>
    </location>
</feature>
<reference evidence="12 13" key="1">
    <citation type="journal article" date="2014" name="Nat. Commun.">
        <title>Klebsormidium flaccidum genome reveals primary factors for plant terrestrial adaptation.</title>
        <authorList>
            <person name="Hori K."/>
            <person name="Maruyama F."/>
            <person name="Fujisawa T."/>
            <person name="Togashi T."/>
            <person name="Yamamoto N."/>
            <person name="Seo M."/>
            <person name="Sato S."/>
            <person name="Yamada T."/>
            <person name="Mori H."/>
            <person name="Tajima N."/>
            <person name="Moriyama T."/>
            <person name="Ikeuchi M."/>
            <person name="Watanabe M."/>
            <person name="Wada H."/>
            <person name="Kobayashi K."/>
            <person name="Saito M."/>
            <person name="Masuda T."/>
            <person name="Sasaki-Sekimoto Y."/>
            <person name="Mashiguchi K."/>
            <person name="Awai K."/>
            <person name="Shimojima M."/>
            <person name="Masuda S."/>
            <person name="Iwai M."/>
            <person name="Nobusawa T."/>
            <person name="Narise T."/>
            <person name="Kondo S."/>
            <person name="Saito H."/>
            <person name="Sato R."/>
            <person name="Murakawa M."/>
            <person name="Ihara Y."/>
            <person name="Oshima-Yamada Y."/>
            <person name="Ohtaka K."/>
            <person name="Satoh M."/>
            <person name="Sonobe K."/>
            <person name="Ishii M."/>
            <person name="Ohtani R."/>
            <person name="Kanamori-Sato M."/>
            <person name="Honoki R."/>
            <person name="Miyazaki D."/>
            <person name="Mochizuki H."/>
            <person name="Umetsu J."/>
            <person name="Higashi K."/>
            <person name="Shibata D."/>
            <person name="Kamiya Y."/>
            <person name="Sato N."/>
            <person name="Nakamura Y."/>
            <person name="Tabata S."/>
            <person name="Ida S."/>
            <person name="Kurokawa K."/>
            <person name="Ohta H."/>
        </authorList>
    </citation>
    <scope>NUCLEOTIDE SEQUENCE [LARGE SCALE GENOMIC DNA]</scope>
    <source>
        <strain evidence="12 13">NIES-2285</strain>
    </source>
</reference>
<evidence type="ECO:0000256" key="1">
    <source>
        <dbReference type="ARBA" id="ARBA00004586"/>
    </source>
</evidence>
<comment type="subcellular location">
    <subcellularLocation>
        <location evidence="1">Endoplasmic reticulum membrane</location>
    </subcellularLocation>
</comment>
<dbReference type="InterPro" id="IPR001849">
    <property type="entry name" value="PH_domain"/>
</dbReference>
<organism evidence="12 13">
    <name type="scientific">Klebsormidium nitens</name>
    <name type="common">Green alga</name>
    <name type="synonym">Ulothrix nitens</name>
    <dbReference type="NCBI Taxonomy" id="105231"/>
    <lineage>
        <taxon>Eukaryota</taxon>
        <taxon>Viridiplantae</taxon>
        <taxon>Streptophyta</taxon>
        <taxon>Klebsormidiophyceae</taxon>
        <taxon>Klebsormidiales</taxon>
        <taxon>Klebsormidiaceae</taxon>
        <taxon>Klebsormidium</taxon>
    </lineage>
</organism>
<dbReference type="GO" id="GO:0005783">
    <property type="term" value="C:endoplasmic reticulum"/>
    <property type="evidence" value="ECO:0000318"/>
    <property type="project" value="GO_Central"/>
</dbReference>
<feature type="region of interest" description="Disordered" evidence="9">
    <location>
        <begin position="850"/>
        <end position="1040"/>
    </location>
</feature>
<feature type="transmembrane region" description="Helical" evidence="10">
    <location>
        <begin position="71"/>
        <end position="94"/>
    </location>
</feature>
<evidence type="ECO:0000256" key="2">
    <source>
        <dbReference type="ARBA" id="ARBA00022448"/>
    </source>
</evidence>
<dbReference type="CDD" id="cd21675">
    <property type="entry name" value="SMP_TEX2"/>
    <property type="match status" value="1"/>
</dbReference>
<dbReference type="OMA" id="CTWDQLQ"/>
<feature type="compositionally biased region" description="Low complexity" evidence="9">
    <location>
        <begin position="914"/>
        <end position="931"/>
    </location>
</feature>
<feature type="compositionally biased region" description="Basic and acidic residues" evidence="9">
    <location>
        <begin position="388"/>
        <end position="398"/>
    </location>
</feature>
<evidence type="ECO:0000259" key="11">
    <source>
        <dbReference type="PROSITE" id="PS51847"/>
    </source>
</evidence>
<dbReference type="PROSITE" id="PS51847">
    <property type="entry name" value="SMP"/>
    <property type="match status" value="1"/>
</dbReference>
<feature type="compositionally biased region" description="Basic and acidic residues" evidence="9">
    <location>
        <begin position="955"/>
        <end position="965"/>
    </location>
</feature>